<evidence type="ECO:0000313" key="3">
    <source>
        <dbReference type="Proteomes" id="UP000012960"/>
    </source>
</evidence>
<dbReference type="Gramene" id="Ma00_t02190.1">
    <property type="protein sequence ID" value="Ma00_p02190.1"/>
    <property type="gene ID" value="Ma00_g02190"/>
</dbReference>
<accession>A0A804HMI1</accession>
<reference evidence="2" key="1">
    <citation type="submission" date="2021-05" db="UniProtKB">
        <authorList>
            <consortium name="EnsemblPlants"/>
        </authorList>
    </citation>
    <scope>IDENTIFICATION</scope>
    <source>
        <strain evidence="2">subsp. malaccensis</strain>
    </source>
</reference>
<evidence type="ECO:0000259" key="1">
    <source>
        <dbReference type="Pfam" id="PF25553"/>
    </source>
</evidence>
<proteinExistence type="predicted"/>
<organism evidence="2 3">
    <name type="scientific">Musa acuminata subsp. malaccensis</name>
    <name type="common">Wild banana</name>
    <name type="synonym">Musa malaccensis</name>
    <dbReference type="NCBI Taxonomy" id="214687"/>
    <lineage>
        <taxon>Eukaryota</taxon>
        <taxon>Viridiplantae</taxon>
        <taxon>Streptophyta</taxon>
        <taxon>Embryophyta</taxon>
        <taxon>Tracheophyta</taxon>
        <taxon>Spermatophyta</taxon>
        <taxon>Magnoliopsida</taxon>
        <taxon>Liliopsida</taxon>
        <taxon>Zingiberales</taxon>
        <taxon>Musaceae</taxon>
        <taxon>Musa</taxon>
    </lineage>
</organism>
<dbReference type="AlphaFoldDB" id="A0A804HMI1"/>
<evidence type="ECO:0000313" key="2">
    <source>
        <dbReference type="EnsemblPlants" id="Ma00_p02190.1"/>
    </source>
</evidence>
<name>A0A804HMI1_MUSAM</name>
<dbReference type="InParanoid" id="A0A804HMI1"/>
<sequence>MHERASPMVRYELSRTSANIFIALGRRKEVSVFRRHEIQCSKVMVWTYVNGLALLKGAGQESIEGKLERSNSYPHAEAATYVI</sequence>
<feature type="domain" description="At3g05675-like ankyrin-like" evidence="1">
    <location>
        <begin position="1"/>
        <end position="29"/>
    </location>
</feature>
<protein>
    <recommendedName>
        <fullName evidence="1">At3g05675-like ankyrin-like domain-containing protein</fullName>
    </recommendedName>
</protein>
<keyword evidence="3" id="KW-1185">Reference proteome</keyword>
<dbReference type="EnsemblPlants" id="Ma00_t02190.1">
    <property type="protein sequence ID" value="Ma00_p02190.1"/>
    <property type="gene ID" value="Ma00_g02190"/>
</dbReference>
<dbReference type="InterPro" id="IPR058039">
    <property type="entry name" value="At3g05675-like_ankyrin"/>
</dbReference>
<dbReference type="Proteomes" id="UP000012960">
    <property type="component" value="Unplaced"/>
</dbReference>
<dbReference type="Pfam" id="PF25553">
    <property type="entry name" value="BTB-POZ_ANK-like"/>
    <property type="match status" value="1"/>
</dbReference>